<dbReference type="Pfam" id="PF23132">
    <property type="entry name" value="DUF7049"/>
    <property type="match status" value="1"/>
</dbReference>
<dbReference type="InterPro" id="IPR044658">
    <property type="entry name" value="bHLH92/bHLH041-like"/>
</dbReference>
<dbReference type="Pfam" id="PF23133">
    <property type="entry name" value="DUF7050"/>
    <property type="match status" value="1"/>
</dbReference>
<dbReference type="Gramene" id="OB06G26580.1">
    <property type="protein sequence ID" value="OB06G26580.1"/>
    <property type="gene ID" value="OB06G26580"/>
</dbReference>
<reference evidence="4" key="2">
    <citation type="submission" date="2013-04" db="UniProtKB">
        <authorList>
            <consortium name="EnsemblPlants"/>
        </authorList>
    </citation>
    <scope>IDENTIFICATION</scope>
</reference>
<organism evidence="4">
    <name type="scientific">Oryza brachyantha</name>
    <name type="common">malo sina</name>
    <dbReference type="NCBI Taxonomy" id="4533"/>
    <lineage>
        <taxon>Eukaryota</taxon>
        <taxon>Viridiplantae</taxon>
        <taxon>Streptophyta</taxon>
        <taxon>Embryophyta</taxon>
        <taxon>Tracheophyta</taxon>
        <taxon>Spermatophyta</taxon>
        <taxon>Magnoliopsida</taxon>
        <taxon>Liliopsida</taxon>
        <taxon>Poales</taxon>
        <taxon>Poaceae</taxon>
        <taxon>BOP clade</taxon>
        <taxon>Oryzoideae</taxon>
        <taxon>Oryzeae</taxon>
        <taxon>Oryzinae</taxon>
        <taxon>Oryza</taxon>
    </lineage>
</organism>
<feature type="coiled-coil region" evidence="1">
    <location>
        <begin position="92"/>
        <end position="126"/>
    </location>
</feature>
<dbReference type="AlphaFoldDB" id="J3MF64"/>
<dbReference type="EnsemblPlants" id="OB06G26580.1">
    <property type="protein sequence ID" value="OB06G26580.1"/>
    <property type="gene ID" value="OB06G26580"/>
</dbReference>
<dbReference type="InterPro" id="IPR055477">
    <property type="entry name" value="DUF7049"/>
</dbReference>
<dbReference type="HOGENOM" id="CLU_1196467_0_0_1"/>
<evidence type="ECO:0000259" key="2">
    <source>
        <dbReference type="Pfam" id="PF23132"/>
    </source>
</evidence>
<dbReference type="PANTHER" id="PTHR46665:SF16">
    <property type="entry name" value="OS06G0570900 PROTEIN"/>
    <property type="match status" value="1"/>
</dbReference>
<dbReference type="InterPro" id="IPR055478">
    <property type="entry name" value="DUF7050"/>
</dbReference>
<evidence type="ECO:0008006" key="6">
    <source>
        <dbReference type="Google" id="ProtNLM"/>
    </source>
</evidence>
<protein>
    <recommendedName>
        <fullName evidence="6">BHLH domain-containing protein</fullName>
    </recommendedName>
</protein>
<feature type="domain" description="DUF7050" evidence="3">
    <location>
        <begin position="1"/>
        <end position="85"/>
    </location>
</feature>
<dbReference type="Proteomes" id="UP000006038">
    <property type="component" value="Chromosome 6"/>
</dbReference>
<feature type="domain" description="DUF7049" evidence="2">
    <location>
        <begin position="144"/>
        <end position="222"/>
    </location>
</feature>
<name>J3MF64_ORYBR</name>
<keyword evidence="1" id="KW-0175">Coiled coil</keyword>
<dbReference type="PANTHER" id="PTHR46665">
    <property type="entry name" value="TRANSCRIPTION FACTOR BHLH041-RELATED-RELATED"/>
    <property type="match status" value="1"/>
</dbReference>
<dbReference type="OMA" id="PWIAGSM"/>
<evidence type="ECO:0000313" key="5">
    <source>
        <dbReference type="Proteomes" id="UP000006038"/>
    </source>
</evidence>
<evidence type="ECO:0000256" key="1">
    <source>
        <dbReference type="SAM" id="Coils"/>
    </source>
</evidence>
<accession>J3MF64</accession>
<reference evidence="4" key="1">
    <citation type="journal article" date="2013" name="Nat. Commun.">
        <title>Whole-genome sequencing of Oryza brachyantha reveals mechanisms underlying Oryza genome evolution.</title>
        <authorList>
            <person name="Chen J."/>
            <person name="Huang Q."/>
            <person name="Gao D."/>
            <person name="Wang J."/>
            <person name="Lang Y."/>
            <person name="Liu T."/>
            <person name="Li B."/>
            <person name="Bai Z."/>
            <person name="Luis Goicoechea J."/>
            <person name="Liang C."/>
            <person name="Chen C."/>
            <person name="Zhang W."/>
            <person name="Sun S."/>
            <person name="Liao Y."/>
            <person name="Zhang X."/>
            <person name="Yang L."/>
            <person name="Song C."/>
            <person name="Wang M."/>
            <person name="Shi J."/>
            <person name="Liu G."/>
            <person name="Liu J."/>
            <person name="Zhou H."/>
            <person name="Zhou W."/>
            <person name="Yu Q."/>
            <person name="An N."/>
            <person name="Chen Y."/>
            <person name="Cai Q."/>
            <person name="Wang B."/>
            <person name="Liu B."/>
            <person name="Min J."/>
            <person name="Huang Y."/>
            <person name="Wu H."/>
            <person name="Li Z."/>
            <person name="Zhang Y."/>
            <person name="Yin Y."/>
            <person name="Song W."/>
            <person name="Jiang J."/>
            <person name="Jackson S.A."/>
            <person name="Wing R.A."/>
            <person name="Wang J."/>
            <person name="Chen M."/>
        </authorList>
    </citation>
    <scope>NUCLEOTIDE SEQUENCE [LARGE SCALE GENOMIC DNA]</scope>
    <source>
        <strain evidence="4">cv. IRGC 101232</strain>
    </source>
</reference>
<sequence>MFEAYRGAICATVSGCVPGWAYKEGAACMELPEPDLTASALLQVQQQFYRETGTEPWIAGSMSEVVNFVSWQMAVFMGCESGEIERDKAAVLANTTEYMDKLISQVSELEEKNRQLEAQLAMHAIAGEPQQTAAFGGGSGEESSERVRVDVAIVGSSASASHRSREVSIRVAVRAECDVSKLVVAVLSRLRGMGRFGVVSVDARQRDSSLAQASLTLRVTEGMRKINLLDLA</sequence>
<evidence type="ECO:0000259" key="3">
    <source>
        <dbReference type="Pfam" id="PF23133"/>
    </source>
</evidence>
<dbReference type="eggNOG" id="ENOG502QUVA">
    <property type="taxonomic scope" value="Eukaryota"/>
</dbReference>
<evidence type="ECO:0000313" key="4">
    <source>
        <dbReference type="EnsemblPlants" id="OB06G26580.1"/>
    </source>
</evidence>
<proteinExistence type="predicted"/>
<keyword evidence="5" id="KW-1185">Reference proteome</keyword>